<protein>
    <submittedName>
        <fullName evidence="1">Uncharacterized protein</fullName>
    </submittedName>
</protein>
<dbReference type="PANTHER" id="PTHR34615:SF1">
    <property type="entry name" value="PX DOMAIN-CONTAINING PROTEIN"/>
    <property type="match status" value="1"/>
</dbReference>
<accession>A0AAD9PUS6</accession>
<dbReference type="Proteomes" id="UP001249851">
    <property type="component" value="Unassembled WGS sequence"/>
</dbReference>
<gene>
    <name evidence="1" type="ORF">P5673_030244</name>
</gene>
<dbReference type="EMBL" id="JARQWQ010000128">
    <property type="protein sequence ID" value="KAK2549268.1"/>
    <property type="molecule type" value="Genomic_DNA"/>
</dbReference>
<reference evidence="1" key="2">
    <citation type="journal article" date="2023" name="Science">
        <title>Genomic signatures of disease resistance in endangered staghorn corals.</title>
        <authorList>
            <person name="Vollmer S.V."/>
            <person name="Selwyn J.D."/>
            <person name="Despard B.A."/>
            <person name="Roesel C.L."/>
        </authorList>
    </citation>
    <scope>NUCLEOTIDE SEQUENCE</scope>
    <source>
        <strain evidence="1">K2</strain>
    </source>
</reference>
<dbReference type="PANTHER" id="PTHR34615">
    <property type="entry name" value="PX DOMAIN-CONTAINING PROTEIN"/>
    <property type="match status" value="1"/>
</dbReference>
<dbReference type="AlphaFoldDB" id="A0AAD9PUS6"/>
<sequence>MSAGWTPTSKDGIHSYDQFSIDDINKDECIAEFQKWHILQLEEVLQIPAVLKCDQRSVFTGREGLCMLLKRLAYPCRYSDLIDRFGRPVPVLCMITNKVIEYIHDTHHHKVTNWDNGIWNPPALQMYADAISAKGTALDNCFGFIGGTVRAISKPGE</sequence>
<organism evidence="1 2">
    <name type="scientific">Acropora cervicornis</name>
    <name type="common">Staghorn coral</name>
    <dbReference type="NCBI Taxonomy" id="6130"/>
    <lineage>
        <taxon>Eukaryota</taxon>
        <taxon>Metazoa</taxon>
        <taxon>Cnidaria</taxon>
        <taxon>Anthozoa</taxon>
        <taxon>Hexacorallia</taxon>
        <taxon>Scleractinia</taxon>
        <taxon>Astrocoeniina</taxon>
        <taxon>Acroporidae</taxon>
        <taxon>Acropora</taxon>
    </lineage>
</organism>
<reference evidence="1" key="1">
    <citation type="journal article" date="2023" name="G3 (Bethesda)">
        <title>Whole genome assembly and annotation of the endangered Caribbean coral Acropora cervicornis.</title>
        <authorList>
            <person name="Selwyn J.D."/>
            <person name="Vollmer S.V."/>
        </authorList>
    </citation>
    <scope>NUCLEOTIDE SEQUENCE</scope>
    <source>
        <strain evidence="1">K2</strain>
    </source>
</reference>
<name>A0AAD9PUS6_ACRCE</name>
<evidence type="ECO:0000313" key="2">
    <source>
        <dbReference type="Proteomes" id="UP001249851"/>
    </source>
</evidence>
<evidence type="ECO:0000313" key="1">
    <source>
        <dbReference type="EMBL" id="KAK2549268.1"/>
    </source>
</evidence>
<proteinExistence type="predicted"/>
<keyword evidence="2" id="KW-1185">Reference proteome</keyword>
<comment type="caution">
    <text evidence="1">The sequence shown here is derived from an EMBL/GenBank/DDBJ whole genome shotgun (WGS) entry which is preliminary data.</text>
</comment>